<dbReference type="AlphaFoldDB" id="A0A1A9VUC3"/>
<dbReference type="EnsemblMetazoa" id="GAUT047923-RA">
    <property type="protein sequence ID" value="GAUT047923-PA"/>
    <property type="gene ID" value="GAUT047923"/>
</dbReference>
<dbReference type="VEuPathDB" id="VectorBase:GAUT047923"/>
<proteinExistence type="predicted"/>
<accession>A0A1A9VUC3</accession>
<protein>
    <submittedName>
        <fullName evidence="1">Uncharacterized protein</fullName>
    </submittedName>
</protein>
<dbReference type="Proteomes" id="UP000078200">
    <property type="component" value="Unassembled WGS sequence"/>
</dbReference>
<name>A0A1A9VUC3_GLOAU</name>
<sequence>MDRHLSIRSDSGLMVIAMTPTVAYKGNAVNTLAAICYQSFSCLLTELTLTLAMSNETNDLIYSKLSTRFDVKSKTGFNCVAVPERAHKIRCLLLWKWECCPQVLVECILQYFVISVPTSSGNIN</sequence>
<organism evidence="1 2">
    <name type="scientific">Glossina austeni</name>
    <name type="common">Savannah tsetse fly</name>
    <dbReference type="NCBI Taxonomy" id="7395"/>
    <lineage>
        <taxon>Eukaryota</taxon>
        <taxon>Metazoa</taxon>
        <taxon>Ecdysozoa</taxon>
        <taxon>Arthropoda</taxon>
        <taxon>Hexapoda</taxon>
        <taxon>Insecta</taxon>
        <taxon>Pterygota</taxon>
        <taxon>Neoptera</taxon>
        <taxon>Endopterygota</taxon>
        <taxon>Diptera</taxon>
        <taxon>Brachycera</taxon>
        <taxon>Muscomorpha</taxon>
        <taxon>Hippoboscoidea</taxon>
        <taxon>Glossinidae</taxon>
        <taxon>Glossina</taxon>
    </lineage>
</organism>
<evidence type="ECO:0000313" key="2">
    <source>
        <dbReference type="Proteomes" id="UP000078200"/>
    </source>
</evidence>
<reference evidence="1" key="1">
    <citation type="submission" date="2020-05" db="UniProtKB">
        <authorList>
            <consortium name="EnsemblMetazoa"/>
        </authorList>
    </citation>
    <scope>IDENTIFICATION</scope>
    <source>
        <strain evidence="1">TTRI</strain>
    </source>
</reference>
<keyword evidence="2" id="KW-1185">Reference proteome</keyword>
<evidence type="ECO:0000313" key="1">
    <source>
        <dbReference type="EnsemblMetazoa" id="GAUT047923-PA"/>
    </source>
</evidence>